<keyword evidence="5" id="KW-0808">Transferase</keyword>
<evidence type="ECO:0000313" key="6">
    <source>
        <dbReference type="Proteomes" id="UP001596392"/>
    </source>
</evidence>
<dbReference type="InterPro" id="IPR002656">
    <property type="entry name" value="Acyl_transf_3_dom"/>
</dbReference>
<feature type="transmembrane region" description="Helical" evidence="2">
    <location>
        <begin position="278"/>
        <end position="299"/>
    </location>
</feature>
<feature type="domain" description="SGNH" evidence="4">
    <location>
        <begin position="473"/>
        <end position="696"/>
    </location>
</feature>
<keyword evidence="2" id="KW-0472">Membrane</keyword>
<feature type="transmembrane region" description="Helical" evidence="2">
    <location>
        <begin position="342"/>
        <end position="360"/>
    </location>
</feature>
<evidence type="ECO:0000313" key="5">
    <source>
        <dbReference type="EMBL" id="MFC7246143.1"/>
    </source>
</evidence>
<feature type="transmembrane region" description="Helical" evidence="2">
    <location>
        <begin position="228"/>
        <end position="246"/>
    </location>
</feature>
<feature type="transmembrane region" description="Helical" evidence="2">
    <location>
        <begin position="253"/>
        <end position="272"/>
    </location>
</feature>
<feature type="transmembrane region" description="Helical" evidence="2">
    <location>
        <begin position="380"/>
        <end position="401"/>
    </location>
</feature>
<dbReference type="SUPFAM" id="SSF52266">
    <property type="entry name" value="SGNH hydrolase"/>
    <property type="match status" value="1"/>
</dbReference>
<dbReference type="EC" id="2.3.1.-" evidence="5"/>
<evidence type="ECO:0000259" key="4">
    <source>
        <dbReference type="Pfam" id="PF19040"/>
    </source>
</evidence>
<sequence length="702" mass="74802">MSVSHTPVPAPPAAPPPRSARRQPQAGFRPDVEGLRALAVTVVVLFHAGVGVLSGGYVGVDVFFVISGFLITGHLLREVDKTGTISIGSFYARRAIRLLPAATFVTAVTVGVAWLWLPPVRFAAIAGDALATTFYGMNYRLAVQGTDYLGSAQTPSPLQHFWSLAVEEQFYFVWPLLLIGAVLLTRRRPHRRHRAVLALFSAIVAVSFGLSVWQTGVSAPWAYFGMQTRAWELAVGGLIAATAVHWERLPGRLAVALRWVGLAGILLAAFTFTEHTAFPGYAAALPVLATALVLGAGCARPDSRVLGLAPVQLTGRLSYGWYLWHWPVLVVGPYVFGELTTGRLVVLAGLSYLLAATTLVKVEDPVRSAPRLRRRPWHGIALGLALSTSLAAVAVAAPVYVPPPTAGSGQALDVASALANATGAERELINLVAAGAASSTVPANLTPAVDKAKVDVPRLYLDGCDPAFSESEVRKPCMYGDTDSKTTIVLFGDSHAGHWFPPLDAVAKQRGWRLAVVTKSACSAASTLIYMSNLKRPYEECVRWRDAAVEYIRSLNPAMVVMSSNGNGDALDVGPDQATGWASAWRKTFGRLAQPGMKQVLISDTAWPAGDAPECVSSHLTKLEACHRPTQAAIGDGRRRALVAEAATLDGVTVIDPLPWMCTAARCPVVIGNVLVYKDNSHLSATFAALLATVLADRLPTL</sequence>
<feature type="transmembrane region" description="Helical" evidence="2">
    <location>
        <begin position="59"/>
        <end position="77"/>
    </location>
</feature>
<evidence type="ECO:0000259" key="3">
    <source>
        <dbReference type="Pfam" id="PF01757"/>
    </source>
</evidence>
<reference evidence="6" key="1">
    <citation type="journal article" date="2019" name="Int. J. Syst. Evol. Microbiol.">
        <title>The Global Catalogue of Microorganisms (GCM) 10K type strain sequencing project: providing services to taxonomists for standard genome sequencing and annotation.</title>
        <authorList>
            <consortium name="The Broad Institute Genomics Platform"/>
            <consortium name="The Broad Institute Genome Sequencing Center for Infectious Disease"/>
            <person name="Wu L."/>
            <person name="Ma J."/>
        </authorList>
    </citation>
    <scope>NUCLEOTIDE SEQUENCE [LARGE SCALE GENOMIC DNA]</scope>
    <source>
        <strain evidence="6">CGMCC 1.9106</strain>
    </source>
</reference>
<protein>
    <submittedName>
        <fullName evidence="5">Acyltransferase family protein</fullName>
        <ecNumber evidence="5">2.3.1.-</ecNumber>
    </submittedName>
</protein>
<keyword evidence="2" id="KW-0812">Transmembrane</keyword>
<name>A0ABW2H4C4_9ACTN</name>
<dbReference type="GO" id="GO:0016746">
    <property type="term" value="F:acyltransferase activity"/>
    <property type="evidence" value="ECO:0007669"/>
    <property type="project" value="UniProtKB-KW"/>
</dbReference>
<feature type="domain" description="Acyltransferase 3" evidence="3">
    <location>
        <begin position="31"/>
        <end position="355"/>
    </location>
</feature>
<feature type="transmembrane region" description="Helical" evidence="2">
    <location>
        <begin position="169"/>
        <end position="185"/>
    </location>
</feature>
<evidence type="ECO:0000256" key="1">
    <source>
        <dbReference type="SAM" id="MobiDB-lite"/>
    </source>
</evidence>
<dbReference type="PANTHER" id="PTHR23028:SF53">
    <property type="entry name" value="ACYL_TRANSF_3 DOMAIN-CONTAINING PROTEIN"/>
    <property type="match status" value="1"/>
</dbReference>
<dbReference type="Proteomes" id="UP001596392">
    <property type="component" value="Unassembled WGS sequence"/>
</dbReference>
<dbReference type="InterPro" id="IPR043968">
    <property type="entry name" value="SGNH"/>
</dbReference>
<dbReference type="EMBL" id="JBHTAC010000035">
    <property type="protein sequence ID" value="MFC7246143.1"/>
    <property type="molecule type" value="Genomic_DNA"/>
</dbReference>
<feature type="transmembrane region" description="Helical" evidence="2">
    <location>
        <begin position="319"/>
        <end position="336"/>
    </location>
</feature>
<dbReference type="RefSeq" id="WP_376808998.1">
    <property type="nucleotide sequence ID" value="NZ_JBHTAC010000035.1"/>
</dbReference>
<gene>
    <name evidence="5" type="ORF">ACFQO7_27020</name>
</gene>
<keyword evidence="6" id="KW-1185">Reference proteome</keyword>
<feature type="transmembrane region" description="Helical" evidence="2">
    <location>
        <begin position="98"/>
        <end position="117"/>
    </location>
</feature>
<comment type="caution">
    <text evidence="5">The sequence shown here is derived from an EMBL/GenBank/DDBJ whole genome shotgun (WGS) entry which is preliminary data.</text>
</comment>
<feature type="transmembrane region" description="Helical" evidence="2">
    <location>
        <begin position="197"/>
        <end position="216"/>
    </location>
</feature>
<proteinExistence type="predicted"/>
<dbReference type="Pfam" id="PF19040">
    <property type="entry name" value="SGNH"/>
    <property type="match status" value="1"/>
</dbReference>
<organism evidence="5 6">
    <name type="scientific">Catellatospora aurea</name>
    <dbReference type="NCBI Taxonomy" id="1337874"/>
    <lineage>
        <taxon>Bacteria</taxon>
        <taxon>Bacillati</taxon>
        <taxon>Actinomycetota</taxon>
        <taxon>Actinomycetes</taxon>
        <taxon>Micromonosporales</taxon>
        <taxon>Micromonosporaceae</taxon>
        <taxon>Catellatospora</taxon>
    </lineage>
</organism>
<feature type="region of interest" description="Disordered" evidence="1">
    <location>
        <begin position="1"/>
        <end position="26"/>
    </location>
</feature>
<dbReference type="InterPro" id="IPR050879">
    <property type="entry name" value="Acyltransferase_3"/>
</dbReference>
<dbReference type="Pfam" id="PF01757">
    <property type="entry name" value="Acyl_transf_3"/>
    <property type="match status" value="1"/>
</dbReference>
<feature type="compositionally biased region" description="Pro residues" evidence="1">
    <location>
        <begin position="8"/>
        <end position="18"/>
    </location>
</feature>
<evidence type="ECO:0000256" key="2">
    <source>
        <dbReference type="SAM" id="Phobius"/>
    </source>
</evidence>
<accession>A0ABW2H4C4</accession>
<dbReference type="PANTHER" id="PTHR23028">
    <property type="entry name" value="ACETYLTRANSFERASE"/>
    <property type="match status" value="1"/>
</dbReference>
<keyword evidence="5" id="KW-0012">Acyltransferase</keyword>
<keyword evidence="2" id="KW-1133">Transmembrane helix</keyword>